<dbReference type="InterPro" id="IPR024654">
    <property type="entry name" value="Calcineurin-like_PHP_lpxH"/>
</dbReference>
<dbReference type="InterPro" id="IPR011152">
    <property type="entry name" value="Pesterase_MJ0912"/>
</dbReference>
<dbReference type="PIRSF" id="PIRSF000883">
    <property type="entry name" value="Pesterase_MJ0912"/>
    <property type="match status" value="1"/>
</dbReference>
<dbReference type="Proteomes" id="UP000436016">
    <property type="component" value="Unassembled WGS sequence"/>
</dbReference>
<proteinExistence type="inferred from homology"/>
<organism evidence="3 4">
    <name type="scientific">Oceanomicrobium pacificus</name>
    <dbReference type="NCBI Taxonomy" id="2692916"/>
    <lineage>
        <taxon>Bacteria</taxon>
        <taxon>Pseudomonadati</taxon>
        <taxon>Pseudomonadota</taxon>
        <taxon>Alphaproteobacteria</taxon>
        <taxon>Rhodobacterales</taxon>
        <taxon>Paracoccaceae</taxon>
        <taxon>Oceanomicrobium</taxon>
    </lineage>
</organism>
<comment type="caution">
    <text evidence="3">The sequence shown here is derived from an EMBL/GenBank/DDBJ whole genome shotgun (WGS) entry which is preliminary data.</text>
</comment>
<dbReference type="Pfam" id="PF12850">
    <property type="entry name" value="Metallophos_2"/>
    <property type="match status" value="1"/>
</dbReference>
<gene>
    <name evidence="3" type="ORF">GSH16_12435</name>
</gene>
<evidence type="ECO:0000259" key="2">
    <source>
        <dbReference type="Pfam" id="PF12850"/>
    </source>
</evidence>
<dbReference type="InterPro" id="IPR029052">
    <property type="entry name" value="Metallo-depent_PP-like"/>
</dbReference>
<comment type="similarity">
    <text evidence="1">Belongs to the metallophosphoesterase superfamily. YfcE family.</text>
</comment>
<dbReference type="EMBL" id="WUWG01000005">
    <property type="protein sequence ID" value="MXU66252.1"/>
    <property type="molecule type" value="Genomic_DNA"/>
</dbReference>
<reference evidence="3 4" key="1">
    <citation type="submission" date="2019-12" db="EMBL/GenBank/DDBJ databases">
        <title>Strain KN286 was isolated from seawater, which was collected from Caroline Seamount in the tropical western Pacific.</title>
        <authorList>
            <person name="Wang Q."/>
        </authorList>
    </citation>
    <scope>NUCLEOTIDE SEQUENCE [LARGE SCALE GENOMIC DNA]</scope>
    <source>
        <strain evidence="3 4">KN286</strain>
    </source>
</reference>
<protein>
    <submittedName>
        <fullName evidence="3">Metallophosphoesterase</fullName>
    </submittedName>
</protein>
<evidence type="ECO:0000313" key="4">
    <source>
        <dbReference type="Proteomes" id="UP000436016"/>
    </source>
</evidence>
<dbReference type="SUPFAM" id="SSF56300">
    <property type="entry name" value="Metallo-dependent phosphatases"/>
    <property type="match status" value="1"/>
</dbReference>
<dbReference type="RefSeq" id="WP_160855568.1">
    <property type="nucleotide sequence ID" value="NZ_WUWG01000005.1"/>
</dbReference>
<feature type="domain" description="Calcineurin-like phosphoesterase" evidence="2">
    <location>
        <begin position="41"/>
        <end position="213"/>
    </location>
</feature>
<name>A0A6B0TY90_9RHOB</name>
<keyword evidence="4" id="KW-1185">Reference proteome</keyword>
<accession>A0A6B0TY90</accession>
<evidence type="ECO:0000313" key="3">
    <source>
        <dbReference type="EMBL" id="MXU66252.1"/>
    </source>
</evidence>
<sequence>MQFRNLGRIDGPLCLFGGPYSNLQALAALTGAARAAGVADGAMICTGDLVAYGADPVAVAERVRDAGWAVAAGNCERQLANGAADCGCGFEEGSQCDLLSKGWYAHASARIGDDLRFWMGDLPDGLVFDHAGRRFAVIHGGADDISRFIWPDAPEPDLLHQFALVEAVTGPVDAIIAGHCGLPFKRQLGQRSWINPGVIGMPPHDGDPRTAFAIVQNGRVQMHRLAYDCEGAARAMEAAGLTQGYQTALRSGWWPSEDILPPAFRRAPAGQSRASG</sequence>
<dbReference type="AlphaFoldDB" id="A0A6B0TY90"/>
<evidence type="ECO:0000256" key="1">
    <source>
        <dbReference type="ARBA" id="ARBA00008950"/>
    </source>
</evidence>
<dbReference type="Gene3D" id="3.60.21.10">
    <property type="match status" value="1"/>
</dbReference>